<reference evidence="2 3" key="1">
    <citation type="submission" date="2024-02" db="EMBL/GenBank/DDBJ databases">
        <authorList>
            <person name="Chen Y."/>
            <person name="Shah S."/>
            <person name="Dougan E. K."/>
            <person name="Thang M."/>
            <person name="Chan C."/>
        </authorList>
    </citation>
    <scope>NUCLEOTIDE SEQUENCE [LARGE SCALE GENOMIC DNA]</scope>
</reference>
<protein>
    <submittedName>
        <fullName evidence="2">Uncharacterized protein</fullName>
    </submittedName>
</protein>
<gene>
    <name evidence="2" type="ORF">CCMP2556_LOCUS3643</name>
</gene>
<sequence length="212" mass="23898">MVLRLKKRGLLVGGPPCNSWVWINSATHGRKKSRIFGNHRLQYVADATAITARFVLLGLIAIARDAFFLAEQPSSSVMPSFPYMVHMATVLAPLFWGKVRFPMGAFGHPNTKPTVLFGTLPYIMDFKRKLSARDKRRIDNNKKNKKFETVRKTISKTSGKKQVTGSHGLKRSAAYPRRFAKFLADKHLEFADTWRPVLEGANAMSRASHLNV</sequence>
<evidence type="ECO:0000313" key="2">
    <source>
        <dbReference type="EMBL" id="CAK8994457.1"/>
    </source>
</evidence>
<organism evidence="2 3">
    <name type="scientific">Durusdinium trenchii</name>
    <dbReference type="NCBI Taxonomy" id="1381693"/>
    <lineage>
        <taxon>Eukaryota</taxon>
        <taxon>Sar</taxon>
        <taxon>Alveolata</taxon>
        <taxon>Dinophyceae</taxon>
        <taxon>Suessiales</taxon>
        <taxon>Symbiodiniaceae</taxon>
        <taxon>Durusdinium</taxon>
    </lineage>
</organism>
<keyword evidence="3" id="KW-1185">Reference proteome</keyword>
<keyword evidence="1" id="KW-1133">Transmembrane helix</keyword>
<dbReference type="Proteomes" id="UP001642484">
    <property type="component" value="Unassembled WGS sequence"/>
</dbReference>
<dbReference type="EMBL" id="CAXAMN010001447">
    <property type="protein sequence ID" value="CAK8994457.1"/>
    <property type="molecule type" value="Genomic_DNA"/>
</dbReference>
<feature type="transmembrane region" description="Helical" evidence="1">
    <location>
        <begin position="41"/>
        <end position="63"/>
    </location>
</feature>
<name>A0ABP0HXU1_9DINO</name>
<evidence type="ECO:0000256" key="1">
    <source>
        <dbReference type="SAM" id="Phobius"/>
    </source>
</evidence>
<comment type="caution">
    <text evidence="2">The sequence shown here is derived from an EMBL/GenBank/DDBJ whole genome shotgun (WGS) entry which is preliminary data.</text>
</comment>
<proteinExistence type="predicted"/>
<keyword evidence="1" id="KW-0472">Membrane</keyword>
<keyword evidence="1" id="KW-0812">Transmembrane</keyword>
<evidence type="ECO:0000313" key="3">
    <source>
        <dbReference type="Proteomes" id="UP001642484"/>
    </source>
</evidence>
<feature type="transmembrane region" description="Helical" evidence="1">
    <location>
        <begin position="83"/>
        <end position="101"/>
    </location>
</feature>
<accession>A0ABP0HXU1</accession>